<gene>
    <name evidence="2" type="ORF">CMMCAS07_16365</name>
</gene>
<feature type="compositionally biased region" description="Polar residues" evidence="1">
    <location>
        <begin position="29"/>
        <end position="52"/>
    </location>
</feature>
<evidence type="ECO:0000313" key="3">
    <source>
        <dbReference type="Proteomes" id="UP000195062"/>
    </source>
</evidence>
<protein>
    <submittedName>
        <fullName evidence="2">Uncharacterized protein</fullName>
    </submittedName>
</protein>
<evidence type="ECO:0000256" key="1">
    <source>
        <dbReference type="SAM" id="MobiDB-lite"/>
    </source>
</evidence>
<accession>A0A251XFV4</accession>
<dbReference type="EMBL" id="MDHH01000004">
    <property type="protein sequence ID" value="OUE01015.1"/>
    <property type="molecule type" value="Genomic_DNA"/>
</dbReference>
<feature type="compositionally biased region" description="Low complexity" evidence="1">
    <location>
        <begin position="9"/>
        <end position="25"/>
    </location>
</feature>
<proteinExistence type="predicted"/>
<name>A0A251XFV4_CLAMM</name>
<comment type="caution">
    <text evidence="2">The sequence shown here is derived from an EMBL/GenBank/DDBJ whole genome shotgun (WGS) entry which is preliminary data.</text>
</comment>
<sequence length="63" mass="6401">MRATAWRMGSRAAGSSDGSAATSAAVRTGFSSTGPRPATMSTPTPASFSGMTMSLKKMPASTW</sequence>
<keyword evidence="3" id="KW-1185">Reference proteome</keyword>
<reference evidence="2 3" key="1">
    <citation type="submission" date="2016-08" db="EMBL/GenBank/DDBJ databases">
        <title>Genome sequence of Clavibacter michiganensis subsp. michiganensis strain CASJ007.</title>
        <authorList>
            <person name="Thapa S.P."/>
            <person name="Coaker G."/>
        </authorList>
    </citation>
    <scope>NUCLEOTIDE SEQUENCE [LARGE SCALE GENOMIC DNA]</scope>
    <source>
        <strain evidence="2">CASJ007</strain>
    </source>
</reference>
<organism evidence="2 3">
    <name type="scientific">Clavibacter michiganensis subsp. michiganensis</name>
    <dbReference type="NCBI Taxonomy" id="33013"/>
    <lineage>
        <taxon>Bacteria</taxon>
        <taxon>Bacillati</taxon>
        <taxon>Actinomycetota</taxon>
        <taxon>Actinomycetes</taxon>
        <taxon>Micrococcales</taxon>
        <taxon>Microbacteriaceae</taxon>
        <taxon>Clavibacter</taxon>
    </lineage>
</organism>
<evidence type="ECO:0000313" key="2">
    <source>
        <dbReference type="EMBL" id="OUE01015.1"/>
    </source>
</evidence>
<feature type="region of interest" description="Disordered" evidence="1">
    <location>
        <begin position="1"/>
        <end position="63"/>
    </location>
</feature>
<dbReference type="Proteomes" id="UP000195062">
    <property type="component" value="Unassembled WGS sequence"/>
</dbReference>
<dbReference type="AlphaFoldDB" id="A0A251XFV4"/>